<sequence length="114" mass="12420">MKKSKNSHSHISLISPTDTTIGSISFPLLLATLFLLYSHLSPSHGCGRSVRSSGTSTSTHVMPLILVASTTAYVNSRFILSCALRRNFLILASNKTGKLATNEYLCSDSYSHMR</sequence>
<feature type="transmembrane region" description="Helical" evidence="1">
    <location>
        <begin position="21"/>
        <end position="40"/>
    </location>
</feature>
<reference evidence="3" key="1">
    <citation type="submission" date="2016-04" db="EMBL/GenBank/DDBJ databases">
        <title>Cephalotus genome sequencing.</title>
        <authorList>
            <person name="Fukushima K."/>
            <person name="Hasebe M."/>
            <person name="Fang X."/>
        </authorList>
    </citation>
    <scope>NUCLEOTIDE SEQUENCE [LARGE SCALE GENOMIC DNA]</scope>
    <source>
        <strain evidence="3">cv. St1</strain>
    </source>
</reference>
<name>A0A1Q3ARP9_CEPFO</name>
<keyword evidence="1" id="KW-0812">Transmembrane</keyword>
<dbReference type="AlphaFoldDB" id="A0A1Q3ARP9"/>
<evidence type="ECO:0000313" key="2">
    <source>
        <dbReference type="EMBL" id="GAV58399.1"/>
    </source>
</evidence>
<proteinExistence type="predicted"/>
<keyword evidence="1" id="KW-1133">Transmembrane helix</keyword>
<evidence type="ECO:0000313" key="3">
    <source>
        <dbReference type="Proteomes" id="UP000187406"/>
    </source>
</evidence>
<gene>
    <name evidence="2" type="ORF">CFOL_v3_01933</name>
</gene>
<comment type="caution">
    <text evidence="2">The sequence shown here is derived from an EMBL/GenBank/DDBJ whole genome shotgun (WGS) entry which is preliminary data.</text>
</comment>
<feature type="transmembrane region" description="Helical" evidence="1">
    <location>
        <begin position="60"/>
        <end position="80"/>
    </location>
</feature>
<dbReference type="EMBL" id="BDDD01000066">
    <property type="protein sequence ID" value="GAV58399.1"/>
    <property type="molecule type" value="Genomic_DNA"/>
</dbReference>
<evidence type="ECO:0000256" key="1">
    <source>
        <dbReference type="SAM" id="Phobius"/>
    </source>
</evidence>
<keyword evidence="3" id="KW-1185">Reference proteome</keyword>
<dbReference type="InParanoid" id="A0A1Q3ARP9"/>
<protein>
    <submittedName>
        <fullName evidence="2">Uncharacterized protein</fullName>
    </submittedName>
</protein>
<accession>A0A1Q3ARP9</accession>
<dbReference type="Proteomes" id="UP000187406">
    <property type="component" value="Unassembled WGS sequence"/>
</dbReference>
<keyword evidence="1" id="KW-0472">Membrane</keyword>
<organism evidence="2 3">
    <name type="scientific">Cephalotus follicularis</name>
    <name type="common">Albany pitcher plant</name>
    <dbReference type="NCBI Taxonomy" id="3775"/>
    <lineage>
        <taxon>Eukaryota</taxon>
        <taxon>Viridiplantae</taxon>
        <taxon>Streptophyta</taxon>
        <taxon>Embryophyta</taxon>
        <taxon>Tracheophyta</taxon>
        <taxon>Spermatophyta</taxon>
        <taxon>Magnoliopsida</taxon>
        <taxon>eudicotyledons</taxon>
        <taxon>Gunneridae</taxon>
        <taxon>Pentapetalae</taxon>
        <taxon>rosids</taxon>
        <taxon>fabids</taxon>
        <taxon>Oxalidales</taxon>
        <taxon>Cephalotaceae</taxon>
        <taxon>Cephalotus</taxon>
    </lineage>
</organism>